<evidence type="ECO:0000256" key="1">
    <source>
        <dbReference type="ARBA" id="ARBA00023125"/>
    </source>
</evidence>
<accession>A0ABV7YM73</accession>
<sequence>MSRPSKPASAGSRSPRTSKTRASSTRKVAHGRSAGDARSRILDAAEHLIAENGFDATPTARIAEAAAVPKGLVFHYFPTKTELLTALISERTNADALRDVELEIVPGDVAGTLTRLAARFRESGHSSERMRRIIFRETETHPEVRDCVSGLYREAVKHVRDAVDAALGSAAVPDARREAVAATFAALLIHDANYQPMTGETLDLEEIASVLAAGLED</sequence>
<evidence type="ECO:0000256" key="3">
    <source>
        <dbReference type="SAM" id="MobiDB-lite"/>
    </source>
</evidence>
<dbReference type="Gene3D" id="1.10.357.10">
    <property type="entry name" value="Tetracycline Repressor, domain 2"/>
    <property type="match status" value="1"/>
</dbReference>
<evidence type="ECO:0000259" key="4">
    <source>
        <dbReference type="PROSITE" id="PS50977"/>
    </source>
</evidence>
<evidence type="ECO:0000313" key="6">
    <source>
        <dbReference type="Proteomes" id="UP001595699"/>
    </source>
</evidence>
<dbReference type="PROSITE" id="PS50977">
    <property type="entry name" value="HTH_TETR_2"/>
    <property type="match status" value="1"/>
</dbReference>
<feature type="region of interest" description="Disordered" evidence="3">
    <location>
        <begin position="1"/>
        <end position="37"/>
    </location>
</feature>
<dbReference type="EMBL" id="JBHRZH010000055">
    <property type="protein sequence ID" value="MFC3766466.1"/>
    <property type="molecule type" value="Genomic_DNA"/>
</dbReference>
<dbReference type="PANTHER" id="PTHR30055:SF226">
    <property type="entry name" value="HTH-TYPE TRANSCRIPTIONAL REGULATOR PKSA"/>
    <property type="match status" value="1"/>
</dbReference>
<organism evidence="5 6">
    <name type="scientific">Tenggerimyces flavus</name>
    <dbReference type="NCBI Taxonomy" id="1708749"/>
    <lineage>
        <taxon>Bacteria</taxon>
        <taxon>Bacillati</taxon>
        <taxon>Actinomycetota</taxon>
        <taxon>Actinomycetes</taxon>
        <taxon>Propionibacteriales</taxon>
        <taxon>Nocardioidaceae</taxon>
        <taxon>Tenggerimyces</taxon>
    </lineage>
</organism>
<evidence type="ECO:0000256" key="2">
    <source>
        <dbReference type="PROSITE-ProRule" id="PRU00335"/>
    </source>
</evidence>
<feature type="DNA-binding region" description="H-T-H motif" evidence="2">
    <location>
        <begin position="58"/>
        <end position="77"/>
    </location>
</feature>
<keyword evidence="6" id="KW-1185">Reference proteome</keyword>
<feature type="domain" description="HTH tetR-type" evidence="4">
    <location>
        <begin position="35"/>
        <end position="95"/>
    </location>
</feature>
<dbReference type="InterPro" id="IPR009057">
    <property type="entry name" value="Homeodomain-like_sf"/>
</dbReference>
<dbReference type="PRINTS" id="PR00455">
    <property type="entry name" value="HTHTETR"/>
</dbReference>
<feature type="compositionally biased region" description="Polar residues" evidence="3">
    <location>
        <begin position="11"/>
        <end position="26"/>
    </location>
</feature>
<proteinExistence type="predicted"/>
<gene>
    <name evidence="5" type="ORF">ACFOUW_36955</name>
</gene>
<dbReference type="PANTHER" id="PTHR30055">
    <property type="entry name" value="HTH-TYPE TRANSCRIPTIONAL REGULATOR RUTR"/>
    <property type="match status" value="1"/>
</dbReference>
<dbReference type="Pfam" id="PF00440">
    <property type="entry name" value="TetR_N"/>
    <property type="match status" value="1"/>
</dbReference>
<dbReference type="SUPFAM" id="SSF46689">
    <property type="entry name" value="Homeodomain-like"/>
    <property type="match status" value="1"/>
</dbReference>
<evidence type="ECO:0000313" key="5">
    <source>
        <dbReference type="EMBL" id="MFC3766466.1"/>
    </source>
</evidence>
<dbReference type="Proteomes" id="UP001595699">
    <property type="component" value="Unassembled WGS sequence"/>
</dbReference>
<name>A0ABV7YM73_9ACTN</name>
<comment type="caution">
    <text evidence="5">The sequence shown here is derived from an EMBL/GenBank/DDBJ whole genome shotgun (WGS) entry which is preliminary data.</text>
</comment>
<keyword evidence="1 2" id="KW-0238">DNA-binding</keyword>
<protein>
    <submittedName>
        <fullName evidence="5">TetR/AcrR family transcriptional regulator</fullName>
    </submittedName>
</protein>
<dbReference type="RefSeq" id="WP_205121926.1">
    <property type="nucleotide sequence ID" value="NZ_JAFBCM010000001.1"/>
</dbReference>
<reference evidence="6" key="1">
    <citation type="journal article" date="2019" name="Int. J. Syst. Evol. Microbiol.">
        <title>The Global Catalogue of Microorganisms (GCM) 10K type strain sequencing project: providing services to taxonomists for standard genome sequencing and annotation.</title>
        <authorList>
            <consortium name="The Broad Institute Genomics Platform"/>
            <consortium name="The Broad Institute Genome Sequencing Center for Infectious Disease"/>
            <person name="Wu L."/>
            <person name="Ma J."/>
        </authorList>
    </citation>
    <scope>NUCLEOTIDE SEQUENCE [LARGE SCALE GENOMIC DNA]</scope>
    <source>
        <strain evidence="6">CGMCC 4.7241</strain>
    </source>
</reference>
<dbReference type="InterPro" id="IPR001647">
    <property type="entry name" value="HTH_TetR"/>
</dbReference>
<dbReference type="InterPro" id="IPR050109">
    <property type="entry name" value="HTH-type_TetR-like_transc_reg"/>
</dbReference>